<dbReference type="Proteomes" id="UP000249248">
    <property type="component" value="Unassembled WGS sequence"/>
</dbReference>
<keyword evidence="6" id="KW-0963">Cytoplasm</keyword>
<dbReference type="InterPro" id="IPR002504">
    <property type="entry name" value="NADK"/>
</dbReference>
<comment type="caution">
    <text evidence="7">The sequence shown here is derived from an EMBL/GenBank/DDBJ whole genome shotgun (WGS) entry which is preliminary data.</text>
</comment>
<dbReference type="GO" id="GO:0006741">
    <property type="term" value="P:NADP+ biosynthetic process"/>
    <property type="evidence" value="ECO:0007669"/>
    <property type="project" value="UniProtKB-UniRule"/>
</dbReference>
<keyword evidence="2 6" id="KW-0418">Kinase</keyword>
<reference evidence="7 8" key="1">
    <citation type="submission" date="2018-06" db="EMBL/GenBank/DDBJ databases">
        <title>The draft genome sequence of Crocinitomix sp. SM1701.</title>
        <authorList>
            <person name="Zhang X."/>
        </authorList>
    </citation>
    <scope>NUCLEOTIDE SEQUENCE [LARGE SCALE GENOMIC DNA]</scope>
    <source>
        <strain evidence="7 8">SM1701</strain>
    </source>
</reference>
<evidence type="ECO:0000256" key="3">
    <source>
        <dbReference type="ARBA" id="ARBA00022857"/>
    </source>
</evidence>
<dbReference type="HAMAP" id="MF_00361">
    <property type="entry name" value="NAD_kinase"/>
    <property type="match status" value="1"/>
</dbReference>
<gene>
    <name evidence="6" type="primary">nadK</name>
    <name evidence="7" type="ORF">DNU06_14585</name>
</gene>
<evidence type="ECO:0000256" key="1">
    <source>
        <dbReference type="ARBA" id="ARBA00022679"/>
    </source>
</evidence>
<comment type="cofactor">
    <cofactor evidence="6">
        <name>a divalent metal cation</name>
        <dbReference type="ChEBI" id="CHEBI:60240"/>
    </cofactor>
</comment>
<organism evidence="7 8">
    <name type="scientific">Putridiphycobacter roseus</name>
    <dbReference type="NCBI Taxonomy" id="2219161"/>
    <lineage>
        <taxon>Bacteria</taxon>
        <taxon>Pseudomonadati</taxon>
        <taxon>Bacteroidota</taxon>
        <taxon>Flavobacteriia</taxon>
        <taxon>Flavobacteriales</taxon>
        <taxon>Crocinitomicaceae</taxon>
        <taxon>Putridiphycobacter</taxon>
    </lineage>
</organism>
<dbReference type="GO" id="GO:0005737">
    <property type="term" value="C:cytoplasm"/>
    <property type="evidence" value="ECO:0007669"/>
    <property type="project" value="UniProtKB-SubCell"/>
</dbReference>
<dbReference type="AlphaFoldDB" id="A0A2W1NDN8"/>
<dbReference type="InterPro" id="IPR017438">
    <property type="entry name" value="ATP-NAD_kinase_N"/>
</dbReference>
<feature type="binding site" evidence="6">
    <location>
        <begin position="74"/>
        <end position="75"/>
    </location>
    <ligand>
        <name>NAD(+)</name>
        <dbReference type="ChEBI" id="CHEBI:57540"/>
    </ligand>
</feature>
<dbReference type="Pfam" id="PF01513">
    <property type="entry name" value="NAD_kinase"/>
    <property type="match status" value="1"/>
</dbReference>
<dbReference type="OrthoDB" id="9774737at2"/>
<comment type="caution">
    <text evidence="6">Lacks conserved residue(s) required for the propagation of feature annotation.</text>
</comment>
<dbReference type="GO" id="GO:0046872">
    <property type="term" value="F:metal ion binding"/>
    <property type="evidence" value="ECO:0007669"/>
    <property type="project" value="UniProtKB-UniRule"/>
</dbReference>
<evidence type="ECO:0000256" key="4">
    <source>
        <dbReference type="ARBA" id="ARBA00023027"/>
    </source>
</evidence>
<dbReference type="EC" id="2.7.1.23" evidence="6"/>
<feature type="binding site" evidence="6">
    <location>
        <position position="177"/>
    </location>
    <ligand>
        <name>NAD(+)</name>
        <dbReference type="ChEBI" id="CHEBI:57540"/>
    </ligand>
</feature>
<accession>A0A2W1NDN8</accession>
<dbReference type="GO" id="GO:0051287">
    <property type="term" value="F:NAD binding"/>
    <property type="evidence" value="ECO:0007669"/>
    <property type="project" value="UniProtKB-ARBA"/>
</dbReference>
<name>A0A2W1NDN8_9FLAO</name>
<keyword evidence="6" id="KW-0067">ATP-binding</keyword>
<dbReference type="Gene3D" id="2.60.200.30">
    <property type="entry name" value="Probable inorganic polyphosphate/atp-NAD kinase, domain 2"/>
    <property type="match status" value="1"/>
</dbReference>
<dbReference type="RefSeq" id="WP_111064233.1">
    <property type="nucleotide sequence ID" value="NZ_JBHUCU010000009.1"/>
</dbReference>
<keyword evidence="6" id="KW-0547">Nucleotide-binding</keyword>
<dbReference type="SUPFAM" id="SSF111331">
    <property type="entry name" value="NAD kinase/diacylglycerol kinase-like"/>
    <property type="match status" value="1"/>
</dbReference>
<dbReference type="Gene3D" id="3.40.50.10330">
    <property type="entry name" value="Probable inorganic polyphosphate/atp-NAD kinase, domain 1"/>
    <property type="match status" value="1"/>
</dbReference>
<proteinExistence type="inferred from homology"/>
<dbReference type="GO" id="GO:0005524">
    <property type="term" value="F:ATP binding"/>
    <property type="evidence" value="ECO:0007669"/>
    <property type="project" value="UniProtKB-KW"/>
</dbReference>
<dbReference type="Pfam" id="PF20143">
    <property type="entry name" value="NAD_kinase_C"/>
    <property type="match status" value="1"/>
</dbReference>
<dbReference type="PANTHER" id="PTHR20275">
    <property type="entry name" value="NAD KINASE"/>
    <property type="match status" value="1"/>
</dbReference>
<dbReference type="NCBIfam" id="NF002521">
    <property type="entry name" value="PRK01911.1"/>
    <property type="match status" value="1"/>
</dbReference>
<dbReference type="InterPro" id="IPR017437">
    <property type="entry name" value="ATP-NAD_kinase_PpnK-typ_C"/>
</dbReference>
<keyword evidence="4 6" id="KW-0520">NAD</keyword>
<comment type="catalytic activity">
    <reaction evidence="5 6">
        <text>NAD(+) + ATP = ADP + NADP(+) + H(+)</text>
        <dbReference type="Rhea" id="RHEA:18629"/>
        <dbReference type="ChEBI" id="CHEBI:15378"/>
        <dbReference type="ChEBI" id="CHEBI:30616"/>
        <dbReference type="ChEBI" id="CHEBI:57540"/>
        <dbReference type="ChEBI" id="CHEBI:58349"/>
        <dbReference type="ChEBI" id="CHEBI:456216"/>
        <dbReference type="EC" id="2.7.1.23"/>
    </reaction>
</comment>
<evidence type="ECO:0000313" key="8">
    <source>
        <dbReference type="Proteomes" id="UP000249248"/>
    </source>
</evidence>
<feature type="binding site" evidence="6">
    <location>
        <position position="212"/>
    </location>
    <ligand>
        <name>NAD(+)</name>
        <dbReference type="ChEBI" id="CHEBI:57540"/>
    </ligand>
</feature>
<keyword evidence="3 6" id="KW-0521">NADP</keyword>
<comment type="subcellular location">
    <subcellularLocation>
        <location evidence="6">Cytoplasm</location>
    </subcellularLocation>
</comment>
<dbReference type="EMBL" id="QKSB01000011">
    <property type="protein sequence ID" value="PZE16186.1"/>
    <property type="molecule type" value="Genomic_DNA"/>
</dbReference>
<comment type="function">
    <text evidence="6">Involved in the regulation of the intracellular balance of NAD and NADP, and is a key enzyme in the biosynthesis of NADP. Catalyzes specifically the phosphorylation on 2'-hydroxyl of the adenosine moiety of NAD to yield NADP.</text>
</comment>
<dbReference type="InterPro" id="IPR016064">
    <property type="entry name" value="NAD/diacylglycerol_kinase_sf"/>
</dbReference>
<comment type="similarity">
    <text evidence="6">Belongs to the NAD kinase family.</text>
</comment>
<feature type="binding site" evidence="6">
    <location>
        <begin position="188"/>
        <end position="193"/>
    </location>
    <ligand>
        <name>NAD(+)</name>
        <dbReference type="ChEBI" id="CHEBI:57540"/>
    </ligand>
</feature>
<evidence type="ECO:0000256" key="2">
    <source>
        <dbReference type="ARBA" id="ARBA00022777"/>
    </source>
</evidence>
<feature type="binding site" evidence="6">
    <location>
        <begin position="147"/>
        <end position="148"/>
    </location>
    <ligand>
        <name>NAD(+)</name>
        <dbReference type="ChEBI" id="CHEBI:57540"/>
    </ligand>
</feature>
<evidence type="ECO:0000256" key="6">
    <source>
        <dbReference type="HAMAP-Rule" id="MF_00361"/>
    </source>
</evidence>
<dbReference type="GO" id="GO:0003951">
    <property type="term" value="F:NAD+ kinase activity"/>
    <property type="evidence" value="ECO:0007669"/>
    <property type="project" value="UniProtKB-UniRule"/>
</dbReference>
<keyword evidence="8" id="KW-1185">Reference proteome</keyword>
<evidence type="ECO:0000256" key="5">
    <source>
        <dbReference type="ARBA" id="ARBA00047925"/>
    </source>
</evidence>
<keyword evidence="1 6" id="KW-0808">Transferase</keyword>
<protein>
    <recommendedName>
        <fullName evidence="6">NAD kinase</fullName>
        <ecNumber evidence="6">2.7.1.23</ecNumber>
    </recommendedName>
    <alternativeName>
        <fullName evidence="6">ATP-dependent NAD kinase</fullName>
    </alternativeName>
</protein>
<evidence type="ECO:0000313" key="7">
    <source>
        <dbReference type="EMBL" id="PZE16186.1"/>
    </source>
</evidence>
<feature type="active site" description="Proton acceptor" evidence="6">
    <location>
        <position position="74"/>
    </location>
</feature>
<dbReference type="GO" id="GO:0019674">
    <property type="term" value="P:NAD+ metabolic process"/>
    <property type="evidence" value="ECO:0007669"/>
    <property type="project" value="InterPro"/>
</dbReference>
<dbReference type="PANTHER" id="PTHR20275:SF0">
    <property type="entry name" value="NAD KINASE"/>
    <property type="match status" value="1"/>
</dbReference>
<sequence length="292" mass="33166">MKIAIYGKNFQDSFIPYIQDLFNTLSLYDWEYTIYEPFHQFLKERLVIKDNLDLYTNHEDLAKDTELLISIGGDGTFLETIHIVKDSHIPILGVNTGRLGFLASTQKDEIKEVLDKINHKKYRLQSRSLIQVNSESNLFDGNNVALNEVTVHKKDSSSMITIHTYIDDLYLNSYWADGLIIATPTGSTAYSLSCGGPIVVPGANDFIITPIAPHNLNVRPVVVPDSRKITLKIEGRSHEFLCSMDSRSETVAFSTELIISKANYNIDVIQSDDQNFLNTIRNKMMWGIDRRN</sequence>